<evidence type="ECO:0000256" key="2">
    <source>
        <dbReference type="ARBA" id="ARBA00011888"/>
    </source>
</evidence>
<evidence type="ECO:0000256" key="6">
    <source>
        <dbReference type="ARBA" id="ARBA00048447"/>
    </source>
</evidence>
<dbReference type="InterPro" id="IPR000845">
    <property type="entry name" value="Nucleoside_phosphorylase_d"/>
</dbReference>
<keyword evidence="4" id="KW-0328">Glycosyltransferase</keyword>
<name>A0A2S6HUM8_9FIRM</name>
<dbReference type="GO" id="GO:0005829">
    <property type="term" value="C:cytosol"/>
    <property type="evidence" value="ECO:0007669"/>
    <property type="project" value="TreeGrafter"/>
</dbReference>
<comment type="catalytic activity">
    <reaction evidence="6">
        <text>uridine + phosphate = alpha-D-ribose 1-phosphate + uracil</text>
        <dbReference type="Rhea" id="RHEA:24388"/>
        <dbReference type="ChEBI" id="CHEBI:16704"/>
        <dbReference type="ChEBI" id="CHEBI:17568"/>
        <dbReference type="ChEBI" id="CHEBI:43474"/>
        <dbReference type="ChEBI" id="CHEBI:57720"/>
        <dbReference type="EC" id="2.4.2.3"/>
    </reaction>
</comment>
<sequence length="251" mass="26939">MVVLTEIMPHIRLSDSQTAPYALLPGDPARLDRIASHLTNVEQLAYNREYRSIKGFYHGVPVMAVSTGIGGASAAIAVEELSRIGVRGMIRIGSCGALKKGIRLGDLILVNGAVRDDGASSSYVDSRYPAIPDTGLLIACMESARALGATAHVGIARSHDSFYIDEEEKICAYWSGKGVLGSDMETAAVFVTGGLRGVKTASILNTVVEFEEELTEQINSYTDGESAMMRGEQMEILTALEAFVRMDQSES</sequence>
<dbReference type="CDD" id="cd17767">
    <property type="entry name" value="UP_EcUdp-like"/>
    <property type="match status" value="1"/>
</dbReference>
<dbReference type="SUPFAM" id="SSF53167">
    <property type="entry name" value="Purine and uridine phosphorylases"/>
    <property type="match status" value="1"/>
</dbReference>
<evidence type="ECO:0000256" key="5">
    <source>
        <dbReference type="ARBA" id="ARBA00022679"/>
    </source>
</evidence>
<organism evidence="8 9">
    <name type="scientific">Lacrimispora xylanisolvens</name>
    <dbReference type="NCBI Taxonomy" id="384636"/>
    <lineage>
        <taxon>Bacteria</taxon>
        <taxon>Bacillati</taxon>
        <taxon>Bacillota</taxon>
        <taxon>Clostridia</taxon>
        <taxon>Lachnospirales</taxon>
        <taxon>Lachnospiraceae</taxon>
        <taxon>Lacrimispora</taxon>
    </lineage>
</organism>
<dbReference type="PANTHER" id="PTHR43691">
    <property type="entry name" value="URIDINE PHOSPHORYLASE"/>
    <property type="match status" value="1"/>
</dbReference>
<feature type="domain" description="Nucleoside phosphorylase" evidence="7">
    <location>
        <begin position="21"/>
        <end position="204"/>
    </location>
</feature>
<accession>A0A2S6HUM8</accession>
<dbReference type="GO" id="GO:0009164">
    <property type="term" value="P:nucleoside catabolic process"/>
    <property type="evidence" value="ECO:0007669"/>
    <property type="project" value="UniProtKB-ARBA"/>
</dbReference>
<protein>
    <recommendedName>
        <fullName evidence="3">Uridine phosphorylase</fullName>
        <ecNumber evidence="2">2.4.2.3</ecNumber>
    </recommendedName>
</protein>
<evidence type="ECO:0000256" key="4">
    <source>
        <dbReference type="ARBA" id="ARBA00022676"/>
    </source>
</evidence>
<proteinExistence type="inferred from homology"/>
<dbReference type="EMBL" id="PTJA01000004">
    <property type="protein sequence ID" value="PPK81452.1"/>
    <property type="molecule type" value="Genomic_DNA"/>
</dbReference>
<dbReference type="PROSITE" id="PS01232">
    <property type="entry name" value="PNP_UDP_1"/>
    <property type="match status" value="1"/>
</dbReference>
<dbReference type="EC" id="2.4.2.3" evidence="2"/>
<dbReference type="Proteomes" id="UP000237749">
    <property type="component" value="Unassembled WGS sequence"/>
</dbReference>
<comment type="similarity">
    <text evidence="1">Belongs to the PNP/UDP phosphorylase family.</text>
</comment>
<evidence type="ECO:0000313" key="8">
    <source>
        <dbReference type="EMBL" id="PPK81452.1"/>
    </source>
</evidence>
<comment type="caution">
    <text evidence="8">The sequence shown here is derived from an EMBL/GenBank/DDBJ whole genome shotgun (WGS) entry which is preliminary data.</text>
</comment>
<evidence type="ECO:0000256" key="3">
    <source>
        <dbReference type="ARBA" id="ARBA00021980"/>
    </source>
</evidence>
<gene>
    <name evidence="8" type="ORF">BXY41_104255</name>
</gene>
<dbReference type="GO" id="GO:0004850">
    <property type="term" value="F:uridine phosphorylase activity"/>
    <property type="evidence" value="ECO:0007669"/>
    <property type="project" value="UniProtKB-EC"/>
</dbReference>
<dbReference type="Gene3D" id="3.40.50.1580">
    <property type="entry name" value="Nucleoside phosphorylase domain"/>
    <property type="match status" value="1"/>
</dbReference>
<dbReference type="InterPro" id="IPR018016">
    <property type="entry name" value="Nucleoside_phosphorylase_CS"/>
</dbReference>
<reference evidence="8 9" key="1">
    <citation type="submission" date="2018-02" db="EMBL/GenBank/DDBJ databases">
        <title>Genomic Encyclopedia of Archaeal and Bacterial Type Strains, Phase II (KMG-II): from individual species to whole genera.</title>
        <authorList>
            <person name="Goeker M."/>
        </authorList>
    </citation>
    <scope>NUCLEOTIDE SEQUENCE [LARGE SCALE GENOMIC DNA]</scope>
    <source>
        <strain evidence="8 9">DSM 3808</strain>
    </source>
</reference>
<dbReference type="PANTHER" id="PTHR43691:SF11">
    <property type="entry name" value="FI09636P-RELATED"/>
    <property type="match status" value="1"/>
</dbReference>
<keyword evidence="5" id="KW-0808">Transferase</keyword>
<dbReference type="InterPro" id="IPR035994">
    <property type="entry name" value="Nucleoside_phosphorylase_sf"/>
</dbReference>
<evidence type="ECO:0000313" key="9">
    <source>
        <dbReference type="Proteomes" id="UP000237749"/>
    </source>
</evidence>
<dbReference type="Pfam" id="PF01048">
    <property type="entry name" value="PNP_UDP_1"/>
    <property type="match status" value="1"/>
</dbReference>
<keyword evidence="9" id="KW-1185">Reference proteome</keyword>
<dbReference type="AlphaFoldDB" id="A0A2S6HUM8"/>
<evidence type="ECO:0000256" key="1">
    <source>
        <dbReference type="ARBA" id="ARBA00010456"/>
    </source>
</evidence>
<evidence type="ECO:0000259" key="7">
    <source>
        <dbReference type="Pfam" id="PF01048"/>
    </source>
</evidence>